<reference evidence="1" key="1">
    <citation type="submission" date="2014-09" db="EMBL/GenBank/DDBJ databases">
        <authorList>
            <person name="Magalhaes I.L.F."/>
            <person name="Oliveira U."/>
            <person name="Santos F.R."/>
            <person name="Vidigal T.H.D.A."/>
            <person name="Brescovit A.D."/>
            <person name="Santos A.J."/>
        </authorList>
    </citation>
    <scope>NUCLEOTIDE SEQUENCE</scope>
    <source>
        <tissue evidence="1">Shoot tissue taken approximately 20 cm above the soil surface</tissue>
    </source>
</reference>
<evidence type="ECO:0000313" key="1">
    <source>
        <dbReference type="EMBL" id="JAD34824.1"/>
    </source>
</evidence>
<dbReference type="AlphaFoldDB" id="A0A0A8Z5X6"/>
<accession>A0A0A8Z5X6</accession>
<proteinExistence type="predicted"/>
<sequence length="25" mass="2706">MSRESPPPSHTECVGAVLWEHGLSV</sequence>
<organism evidence="1">
    <name type="scientific">Arundo donax</name>
    <name type="common">Giant reed</name>
    <name type="synonym">Donax arundinaceus</name>
    <dbReference type="NCBI Taxonomy" id="35708"/>
    <lineage>
        <taxon>Eukaryota</taxon>
        <taxon>Viridiplantae</taxon>
        <taxon>Streptophyta</taxon>
        <taxon>Embryophyta</taxon>
        <taxon>Tracheophyta</taxon>
        <taxon>Spermatophyta</taxon>
        <taxon>Magnoliopsida</taxon>
        <taxon>Liliopsida</taxon>
        <taxon>Poales</taxon>
        <taxon>Poaceae</taxon>
        <taxon>PACMAD clade</taxon>
        <taxon>Arundinoideae</taxon>
        <taxon>Arundineae</taxon>
        <taxon>Arundo</taxon>
    </lineage>
</organism>
<dbReference type="EMBL" id="GBRH01263071">
    <property type="protein sequence ID" value="JAD34824.1"/>
    <property type="molecule type" value="Transcribed_RNA"/>
</dbReference>
<reference evidence="1" key="2">
    <citation type="journal article" date="2015" name="Data Brief">
        <title>Shoot transcriptome of the giant reed, Arundo donax.</title>
        <authorList>
            <person name="Barrero R.A."/>
            <person name="Guerrero F.D."/>
            <person name="Moolhuijzen P."/>
            <person name="Goolsby J.A."/>
            <person name="Tidwell J."/>
            <person name="Bellgard S.E."/>
            <person name="Bellgard M.I."/>
        </authorList>
    </citation>
    <scope>NUCLEOTIDE SEQUENCE</scope>
    <source>
        <tissue evidence="1">Shoot tissue taken approximately 20 cm above the soil surface</tissue>
    </source>
</reference>
<protein>
    <submittedName>
        <fullName evidence="1">Uncharacterized protein</fullName>
    </submittedName>
</protein>
<name>A0A0A8Z5X6_ARUDO</name>